<protein>
    <submittedName>
        <fullName evidence="2">Uncharacterized protein</fullName>
    </submittedName>
</protein>
<dbReference type="EMBL" id="BK016103">
    <property type="protein sequence ID" value="DAF95101.1"/>
    <property type="molecule type" value="Genomic_DNA"/>
</dbReference>
<evidence type="ECO:0000256" key="1">
    <source>
        <dbReference type="SAM" id="Phobius"/>
    </source>
</evidence>
<evidence type="ECO:0000313" key="2">
    <source>
        <dbReference type="EMBL" id="DAF95101.1"/>
    </source>
</evidence>
<keyword evidence="1" id="KW-0472">Membrane</keyword>
<name>A0A8S5UKT0_9CAUD</name>
<proteinExistence type="predicted"/>
<feature type="transmembrane region" description="Helical" evidence="1">
    <location>
        <begin position="6"/>
        <end position="23"/>
    </location>
</feature>
<keyword evidence="1" id="KW-0812">Transmembrane</keyword>
<accession>A0A8S5UKT0</accession>
<reference evidence="2" key="1">
    <citation type="journal article" date="2021" name="Proc. Natl. Acad. Sci. U.S.A.">
        <title>A Catalog of Tens of Thousands of Viruses from Human Metagenomes Reveals Hidden Associations with Chronic Diseases.</title>
        <authorList>
            <person name="Tisza M.J."/>
            <person name="Buck C.B."/>
        </authorList>
    </citation>
    <scope>NUCLEOTIDE SEQUENCE</scope>
    <source>
        <strain evidence="2">Ctjdk2</strain>
    </source>
</reference>
<organism evidence="2">
    <name type="scientific">Siphoviridae sp. ctjdk2</name>
    <dbReference type="NCBI Taxonomy" id="2825635"/>
    <lineage>
        <taxon>Viruses</taxon>
        <taxon>Duplodnaviria</taxon>
        <taxon>Heunggongvirae</taxon>
        <taxon>Uroviricota</taxon>
        <taxon>Caudoviricetes</taxon>
    </lineage>
</organism>
<keyword evidence="1" id="KW-1133">Transmembrane helix</keyword>
<sequence length="66" mass="7874">MPAIHYPYITAFYFGFYQSWYCLPKRHSFARRSTHYRNGMHCCQQEISLYLYKMGRAAPARGVPHP</sequence>